<keyword evidence="4" id="KW-0963">Cytoplasm</keyword>
<dbReference type="Gene3D" id="3.30.930.10">
    <property type="entry name" value="Bira Bifunctional Protein, Domain 2"/>
    <property type="match status" value="1"/>
</dbReference>
<accession>A0ABQ7I0M0</accession>
<evidence type="ECO:0000256" key="7">
    <source>
        <dbReference type="ARBA" id="ARBA00022741"/>
    </source>
</evidence>
<reference evidence="14 15" key="1">
    <citation type="submission" date="2019-01" db="EMBL/GenBank/DDBJ databases">
        <title>Genomes sequencing and comparative genomics of infectious freshwater microsporidia, Cucumispora dikerogammari and Thelohania contejeani.</title>
        <authorList>
            <person name="Cormier A."/>
            <person name="Giraud I."/>
            <person name="Wattier R."/>
            <person name="Teixeira M."/>
            <person name="Grandjean F."/>
            <person name="Rigaud T."/>
            <person name="Cordaux R."/>
        </authorList>
    </citation>
    <scope>NUCLEOTIDE SEQUENCE [LARGE SCALE GENOMIC DNA]</scope>
    <source>
        <strain evidence="14">T1</strain>
        <tissue evidence="14">Spores</tissue>
    </source>
</reference>
<comment type="similarity">
    <text evidence="2">Belongs to the class-II aminoacyl-tRNA synthetase family. Phe-tRNA synthetase alpha subunit type 2 subfamily.</text>
</comment>
<sequence>MDNLSHEILKKLKTKEPVTSYDFKITPEELHGCLLSLESRKMIKYKTEEKTVYELTEEGYKIINDGSPEVLFFNSLTNGNILSDEIKGIGKLYAFKNGWVSNKNGNMVPLVNEVKDEVRNQLEAVIKGDIKQDITILKKRKLIKSKKIIIYSVWKGDEYAETIKQQFSDITAEMILANDFNNLSFKSYNFNTIGNIPSYGNLHPLMKMKDEFKKIFVEMGFKEMKTNKYIESSFWNFDVLFTPQKHPARESHDTFFLNSKSDGFPPLLLENVRKMHSEGGYGSHGYMADWDIEEARKDILRTHTTAVSGKYLFELAKDFKPTKLFSIDKVFRNESVDATHLAEFHQVEGLIAGENLTLGHLMGVLQEFFTRLNMPNIKFKPAYNPYTEPSMEVFAYHEEMKRWMEVGNSGMFRPEMLKPMGFDDNVRVIAWGLSLERPAMIKYGLKSIRELFGHKVDLGFIKKTGFVQL</sequence>
<dbReference type="InterPro" id="IPR004529">
    <property type="entry name" value="Phe-tRNA-synth_IIc_asu"/>
</dbReference>
<evidence type="ECO:0000256" key="3">
    <source>
        <dbReference type="ARBA" id="ARBA00012814"/>
    </source>
</evidence>
<evidence type="ECO:0000256" key="12">
    <source>
        <dbReference type="ARBA" id="ARBA00030612"/>
    </source>
</evidence>
<dbReference type="Proteomes" id="UP001516464">
    <property type="component" value="Unassembled WGS sequence"/>
</dbReference>
<dbReference type="SUPFAM" id="SSF55681">
    <property type="entry name" value="Class II aaRS and biotin synthetases"/>
    <property type="match status" value="1"/>
</dbReference>
<evidence type="ECO:0000256" key="1">
    <source>
        <dbReference type="ARBA" id="ARBA00004496"/>
    </source>
</evidence>
<feature type="domain" description="Aminoacyl-transfer RNA synthetases class-II family profile" evidence="13">
    <location>
        <begin position="321"/>
        <end position="441"/>
    </location>
</feature>
<keyword evidence="9" id="KW-0460">Magnesium</keyword>
<dbReference type="EC" id="6.1.1.20" evidence="3"/>
<dbReference type="GO" id="GO:0016874">
    <property type="term" value="F:ligase activity"/>
    <property type="evidence" value="ECO:0007669"/>
    <property type="project" value="UniProtKB-KW"/>
</dbReference>
<dbReference type="Gene3D" id="3.30.1370.240">
    <property type="match status" value="1"/>
</dbReference>
<dbReference type="PANTHER" id="PTHR11538">
    <property type="entry name" value="PHENYLALANYL-TRNA SYNTHETASE"/>
    <property type="match status" value="1"/>
</dbReference>
<evidence type="ECO:0000256" key="8">
    <source>
        <dbReference type="ARBA" id="ARBA00022840"/>
    </source>
</evidence>
<evidence type="ECO:0000256" key="5">
    <source>
        <dbReference type="ARBA" id="ARBA00022598"/>
    </source>
</evidence>
<gene>
    <name evidence="14" type="ORF">TCON_0832</name>
</gene>
<dbReference type="CDD" id="cd00496">
    <property type="entry name" value="PheRS_alpha_core"/>
    <property type="match status" value="1"/>
</dbReference>
<dbReference type="EMBL" id="SBIQ01000037">
    <property type="protein sequence ID" value="KAF7683969.1"/>
    <property type="molecule type" value="Genomic_DNA"/>
</dbReference>
<keyword evidence="15" id="KW-1185">Reference proteome</keyword>
<keyword evidence="6" id="KW-0479">Metal-binding</keyword>
<dbReference type="InterPro" id="IPR045864">
    <property type="entry name" value="aa-tRNA-synth_II/BPL/LPL"/>
</dbReference>
<dbReference type="Gene3D" id="1.10.10.2330">
    <property type="match status" value="1"/>
</dbReference>
<keyword evidence="8" id="KW-0067">ATP-binding</keyword>
<dbReference type="PANTHER" id="PTHR11538:SF40">
    <property type="entry name" value="PHENYLALANINE--TRNA LIGASE ALPHA SUBUNIT"/>
    <property type="match status" value="1"/>
</dbReference>
<keyword evidence="10" id="KW-0648">Protein biosynthesis</keyword>
<proteinExistence type="inferred from homology"/>
<dbReference type="InterPro" id="IPR006195">
    <property type="entry name" value="aa-tRNA-synth_II"/>
</dbReference>
<evidence type="ECO:0000259" key="13">
    <source>
        <dbReference type="PROSITE" id="PS50862"/>
    </source>
</evidence>
<evidence type="ECO:0000256" key="10">
    <source>
        <dbReference type="ARBA" id="ARBA00022917"/>
    </source>
</evidence>
<dbReference type="NCBIfam" id="TIGR00468">
    <property type="entry name" value="pheS"/>
    <property type="match status" value="1"/>
</dbReference>
<dbReference type="Pfam" id="PF01409">
    <property type="entry name" value="tRNA-synt_2d"/>
    <property type="match status" value="1"/>
</dbReference>
<keyword evidence="11" id="KW-0030">Aminoacyl-tRNA synthetase</keyword>
<keyword evidence="7" id="KW-0547">Nucleotide-binding</keyword>
<evidence type="ECO:0000256" key="6">
    <source>
        <dbReference type="ARBA" id="ARBA00022723"/>
    </source>
</evidence>
<protein>
    <recommendedName>
        <fullName evidence="3">phenylalanine--tRNA ligase</fullName>
        <ecNumber evidence="3">6.1.1.20</ecNumber>
    </recommendedName>
    <alternativeName>
        <fullName evidence="12">Phenylalanyl-tRNA synthetase alpha subunit</fullName>
    </alternativeName>
</protein>
<evidence type="ECO:0000256" key="11">
    <source>
        <dbReference type="ARBA" id="ARBA00023146"/>
    </source>
</evidence>
<comment type="caution">
    <text evidence="14">The sequence shown here is derived from an EMBL/GenBank/DDBJ whole genome shotgun (WGS) entry which is preliminary data.</text>
</comment>
<evidence type="ECO:0000256" key="9">
    <source>
        <dbReference type="ARBA" id="ARBA00022842"/>
    </source>
</evidence>
<evidence type="ECO:0000313" key="15">
    <source>
        <dbReference type="Proteomes" id="UP001516464"/>
    </source>
</evidence>
<dbReference type="NCBIfam" id="NF003210">
    <property type="entry name" value="PRK04172.1"/>
    <property type="match status" value="1"/>
</dbReference>
<evidence type="ECO:0000256" key="2">
    <source>
        <dbReference type="ARBA" id="ARBA00006703"/>
    </source>
</evidence>
<organism evidence="14 15">
    <name type="scientific">Astathelohania contejeani</name>
    <dbReference type="NCBI Taxonomy" id="164912"/>
    <lineage>
        <taxon>Eukaryota</taxon>
        <taxon>Fungi</taxon>
        <taxon>Fungi incertae sedis</taxon>
        <taxon>Microsporidia</taxon>
        <taxon>Astathelohaniidae</taxon>
        <taxon>Astathelohania</taxon>
    </lineage>
</organism>
<keyword evidence="5 14" id="KW-0436">Ligase</keyword>
<comment type="subcellular location">
    <subcellularLocation>
        <location evidence="1">Cytoplasm</location>
    </subcellularLocation>
</comment>
<dbReference type="Gene3D" id="1.10.10.2320">
    <property type="match status" value="1"/>
</dbReference>
<name>A0ABQ7I0M0_9MICR</name>
<evidence type="ECO:0000313" key="14">
    <source>
        <dbReference type="EMBL" id="KAF7683969.1"/>
    </source>
</evidence>
<dbReference type="PROSITE" id="PS50862">
    <property type="entry name" value="AA_TRNA_LIGASE_II"/>
    <property type="match status" value="1"/>
</dbReference>
<evidence type="ECO:0000256" key="4">
    <source>
        <dbReference type="ARBA" id="ARBA00022490"/>
    </source>
</evidence>
<dbReference type="InterPro" id="IPR002319">
    <property type="entry name" value="Phenylalanyl-tRNA_Synthase"/>
</dbReference>